<dbReference type="EMBL" id="UYYB01031911">
    <property type="protein sequence ID" value="VDM73675.1"/>
    <property type="molecule type" value="Genomic_DNA"/>
</dbReference>
<reference evidence="1 2" key="1">
    <citation type="submission" date="2018-11" db="EMBL/GenBank/DDBJ databases">
        <authorList>
            <consortium name="Pathogen Informatics"/>
        </authorList>
    </citation>
    <scope>NUCLEOTIDE SEQUENCE [LARGE SCALE GENOMIC DNA]</scope>
</reference>
<keyword evidence="2" id="KW-1185">Reference proteome</keyword>
<name>A0A3P7KT44_STRVU</name>
<dbReference type="AlphaFoldDB" id="A0A3P7KT44"/>
<evidence type="ECO:0000313" key="1">
    <source>
        <dbReference type="EMBL" id="VDM73675.1"/>
    </source>
</evidence>
<gene>
    <name evidence="1" type="ORF">SVUK_LOCUS8673</name>
</gene>
<organism evidence="1 2">
    <name type="scientific">Strongylus vulgaris</name>
    <name type="common">Blood worm</name>
    <dbReference type="NCBI Taxonomy" id="40348"/>
    <lineage>
        <taxon>Eukaryota</taxon>
        <taxon>Metazoa</taxon>
        <taxon>Ecdysozoa</taxon>
        <taxon>Nematoda</taxon>
        <taxon>Chromadorea</taxon>
        <taxon>Rhabditida</taxon>
        <taxon>Rhabditina</taxon>
        <taxon>Rhabditomorpha</taxon>
        <taxon>Strongyloidea</taxon>
        <taxon>Strongylidae</taxon>
        <taxon>Strongylus</taxon>
    </lineage>
</organism>
<protein>
    <submittedName>
        <fullName evidence="1">Uncharacterized protein</fullName>
    </submittedName>
</protein>
<proteinExistence type="predicted"/>
<accession>A0A3P7KT44</accession>
<evidence type="ECO:0000313" key="2">
    <source>
        <dbReference type="Proteomes" id="UP000270094"/>
    </source>
</evidence>
<dbReference type="SUPFAM" id="SSF51735">
    <property type="entry name" value="NAD(P)-binding Rossmann-fold domains"/>
    <property type="match status" value="1"/>
</dbReference>
<dbReference type="Proteomes" id="UP000270094">
    <property type="component" value="Unassembled WGS sequence"/>
</dbReference>
<dbReference type="InterPro" id="IPR036291">
    <property type="entry name" value="NAD(P)-bd_dom_sf"/>
</dbReference>
<sequence>MSEYPEIPYLVEEIVGDRGLTVLLNNAGIFVKYTTNQKPDRGALIKNFDTNAAGVAVLTQVCQAIL</sequence>
<dbReference type="Gene3D" id="3.40.50.720">
    <property type="entry name" value="NAD(P)-binding Rossmann-like Domain"/>
    <property type="match status" value="1"/>
</dbReference>
<dbReference type="OrthoDB" id="5888906at2759"/>